<feature type="binding site" evidence="2">
    <location>
        <position position="196"/>
    </location>
    <ligand>
        <name>2-oxoglutarate</name>
        <dbReference type="ChEBI" id="CHEBI:16810"/>
    </ligand>
</feature>
<dbReference type="AlphaFoldDB" id="A0A8C2FPA0"/>
<organism evidence="5 6">
    <name type="scientific">Cyprinus carpio</name>
    <name type="common">Common carp</name>
    <dbReference type="NCBI Taxonomy" id="7962"/>
    <lineage>
        <taxon>Eukaryota</taxon>
        <taxon>Metazoa</taxon>
        <taxon>Chordata</taxon>
        <taxon>Craniata</taxon>
        <taxon>Vertebrata</taxon>
        <taxon>Euteleostomi</taxon>
        <taxon>Actinopterygii</taxon>
        <taxon>Neopterygii</taxon>
        <taxon>Teleostei</taxon>
        <taxon>Ostariophysi</taxon>
        <taxon>Cypriniformes</taxon>
        <taxon>Cyprinidae</taxon>
        <taxon>Cyprininae</taxon>
        <taxon>Cyprinus</taxon>
    </lineage>
</organism>
<evidence type="ECO:0000256" key="2">
    <source>
        <dbReference type="PIRSR" id="PIRSR632852-1"/>
    </source>
</evidence>
<feature type="binding site" evidence="2">
    <location>
        <position position="198"/>
    </location>
    <ligand>
        <name>2-oxoglutarate</name>
        <dbReference type="ChEBI" id="CHEBI:16810"/>
    </ligand>
</feature>
<dbReference type="PANTHER" id="PTHR31573">
    <property type="entry name" value="ALPHA-KETOGLUTARATE-DEPENDENT DIOXYGENASE ALKB HOMOLOG 2"/>
    <property type="match status" value="1"/>
</dbReference>
<feature type="binding site" evidence="2">
    <location>
        <position position="129"/>
    </location>
    <ligand>
        <name>2-oxoglutarate</name>
        <dbReference type="ChEBI" id="CHEBI:16810"/>
    </ligand>
</feature>
<dbReference type="Pfam" id="PF13532">
    <property type="entry name" value="2OG-FeII_Oxy_2"/>
    <property type="match status" value="1"/>
</dbReference>
<evidence type="ECO:0000313" key="5">
    <source>
        <dbReference type="Ensembl" id="ENSCCRP00020058370.1"/>
    </source>
</evidence>
<evidence type="ECO:0000256" key="3">
    <source>
        <dbReference type="SAM" id="MobiDB-lite"/>
    </source>
</evidence>
<feature type="compositionally biased region" description="Basic residues" evidence="3">
    <location>
        <begin position="1"/>
        <end position="17"/>
    </location>
</feature>
<feature type="region of interest" description="Disordered" evidence="3">
    <location>
        <begin position="1"/>
        <end position="24"/>
    </location>
</feature>
<feature type="binding site" evidence="2">
    <location>
        <position position="139"/>
    </location>
    <ligand>
        <name>2-oxoglutarate</name>
        <dbReference type="ChEBI" id="CHEBI:16810"/>
    </ligand>
</feature>
<dbReference type="Proteomes" id="UP000694701">
    <property type="component" value="Unplaced"/>
</dbReference>
<dbReference type="PANTHER" id="PTHR31573:SF1">
    <property type="entry name" value="DNA OXIDATIVE DEMETHYLASE ALKBH2"/>
    <property type="match status" value="1"/>
</dbReference>
<accession>A0A8C2FPA0</accession>
<reference evidence="5" key="1">
    <citation type="submission" date="2025-08" db="UniProtKB">
        <authorList>
            <consortium name="Ensembl"/>
        </authorList>
    </citation>
    <scope>IDENTIFICATION</scope>
</reference>
<evidence type="ECO:0000313" key="6">
    <source>
        <dbReference type="Proteomes" id="UP000694701"/>
    </source>
</evidence>
<comment type="cofactor">
    <cofactor evidence="1">
        <name>Fe(2+)</name>
        <dbReference type="ChEBI" id="CHEBI:29033"/>
    </cofactor>
</comment>
<name>A0A8C2FPA0_CYPCA</name>
<feature type="binding site" evidence="2">
    <location>
        <position position="127"/>
    </location>
    <ligand>
        <name>2-oxoglutarate</name>
        <dbReference type="ChEBI" id="CHEBI:16810"/>
    </ligand>
</feature>
<protein>
    <submittedName>
        <fullName evidence="5">AlkB homolog 2, alpha-ketoglutarate-dependent dioxygenase</fullName>
    </submittedName>
</protein>
<evidence type="ECO:0000259" key="4">
    <source>
        <dbReference type="Pfam" id="PF13532"/>
    </source>
</evidence>
<feature type="binding site" evidence="2">
    <location>
        <position position="180"/>
    </location>
    <ligand>
        <name>2-oxoglutarate</name>
        <dbReference type="ChEBI" id="CHEBI:16810"/>
    </ligand>
</feature>
<dbReference type="SUPFAM" id="SSF51197">
    <property type="entry name" value="Clavaminate synthase-like"/>
    <property type="match status" value="1"/>
</dbReference>
<dbReference type="GO" id="GO:0051747">
    <property type="term" value="F:cytosine C-5 DNA demethylase activity"/>
    <property type="evidence" value="ECO:0007669"/>
    <property type="project" value="TreeGrafter"/>
</dbReference>
<dbReference type="InterPro" id="IPR032852">
    <property type="entry name" value="ALKBH2"/>
</dbReference>
<dbReference type="Ensembl" id="ENSCCRT00020064342.1">
    <property type="protein sequence ID" value="ENSCCRP00020058370.1"/>
    <property type="gene ID" value="ENSCCRG00020027727.1"/>
</dbReference>
<dbReference type="InterPro" id="IPR027450">
    <property type="entry name" value="AlkB-like"/>
</dbReference>
<sequence length="212" mass="25105">MYGKQRNRSRNTKRSVRWKTSFQSPSRGRRLRRRDWTVSTVRYLTDEADHLFNQLEEEEVEYFSAKLQVYGKSYNVPRKQATYSDEVLMYSFSGAHLLAKPWTPTLEHIRDAVTKATGHTFNFVLINRYKEGHDHIGEHRYDKRELDPDLFKRQIEPVKLELAHGSLLLMNYPTNTYYNHSLPVRKKVKIPCINLTFRRIVKNKQKTASLAS</sequence>
<dbReference type="InterPro" id="IPR037151">
    <property type="entry name" value="AlkB-like_sf"/>
</dbReference>
<dbReference type="GO" id="GO:0035516">
    <property type="term" value="F:broad specificity oxidative DNA demethylase activity"/>
    <property type="evidence" value="ECO:0007669"/>
    <property type="project" value="TreeGrafter"/>
</dbReference>
<dbReference type="Gene3D" id="2.60.120.590">
    <property type="entry name" value="Alpha-ketoglutarate-dependent dioxygenase AlkB-like"/>
    <property type="match status" value="2"/>
</dbReference>
<dbReference type="GO" id="GO:0006307">
    <property type="term" value="P:DNA alkylation repair"/>
    <property type="evidence" value="ECO:0007669"/>
    <property type="project" value="TreeGrafter"/>
</dbReference>
<feature type="domain" description="Alpha-ketoglutarate-dependent dioxygenase AlkB-like" evidence="4">
    <location>
        <begin position="46"/>
        <end position="148"/>
    </location>
</feature>
<feature type="binding site" evidence="2">
    <location>
        <position position="142"/>
    </location>
    <ligand>
        <name>substrate</name>
    </ligand>
</feature>
<evidence type="ECO:0000256" key="1">
    <source>
        <dbReference type="ARBA" id="ARBA00001954"/>
    </source>
</evidence>
<feature type="binding site" evidence="2">
    <location>
        <begin position="90"/>
        <end position="92"/>
    </location>
    <ligand>
        <name>substrate</name>
    </ligand>
</feature>
<proteinExistence type="predicted"/>
<dbReference type="GO" id="GO:0008198">
    <property type="term" value="F:ferrous iron binding"/>
    <property type="evidence" value="ECO:0007669"/>
    <property type="project" value="TreeGrafter"/>
</dbReference>